<proteinExistence type="predicted"/>
<protein>
    <submittedName>
        <fullName evidence="1">Uncharacterized protein</fullName>
    </submittedName>
</protein>
<accession>A0A6N2LZB3</accession>
<dbReference type="AlphaFoldDB" id="A0A6N2LZB3"/>
<name>A0A6N2LZB3_SALVM</name>
<dbReference type="EMBL" id="CAADRP010001630">
    <property type="protein sequence ID" value="VFU45858.1"/>
    <property type="molecule type" value="Genomic_DNA"/>
</dbReference>
<organism evidence="1">
    <name type="scientific">Salix viminalis</name>
    <name type="common">Common osier</name>
    <name type="synonym">Basket willow</name>
    <dbReference type="NCBI Taxonomy" id="40686"/>
    <lineage>
        <taxon>Eukaryota</taxon>
        <taxon>Viridiplantae</taxon>
        <taxon>Streptophyta</taxon>
        <taxon>Embryophyta</taxon>
        <taxon>Tracheophyta</taxon>
        <taxon>Spermatophyta</taxon>
        <taxon>Magnoliopsida</taxon>
        <taxon>eudicotyledons</taxon>
        <taxon>Gunneridae</taxon>
        <taxon>Pentapetalae</taxon>
        <taxon>rosids</taxon>
        <taxon>fabids</taxon>
        <taxon>Malpighiales</taxon>
        <taxon>Salicaceae</taxon>
        <taxon>Saliceae</taxon>
        <taxon>Salix</taxon>
    </lineage>
</organism>
<sequence>MVIGHRRSPISPSKLTKIVSRHEQMRISYQQLKSQIDTGLAEEVFASLSIPLMKLADLSIECSHAHGEILPRYLVLNFDFSIEEQDPATRTCVMLLHDCVNRGKQEQYLEKRNDQTPSGDKFKLKLAGAAACAALPQILT</sequence>
<reference evidence="1" key="1">
    <citation type="submission" date="2019-03" db="EMBL/GenBank/DDBJ databases">
        <authorList>
            <person name="Mank J."/>
            <person name="Almeida P."/>
        </authorList>
    </citation>
    <scope>NUCLEOTIDE SEQUENCE</scope>
    <source>
        <strain evidence="1">78183</strain>
    </source>
</reference>
<gene>
    <name evidence="1" type="ORF">SVIM_LOCUS289014</name>
</gene>
<evidence type="ECO:0000313" key="1">
    <source>
        <dbReference type="EMBL" id="VFU45858.1"/>
    </source>
</evidence>